<evidence type="ECO:0000256" key="2">
    <source>
        <dbReference type="PROSITE-ProRule" id="PRU00117"/>
    </source>
</evidence>
<feature type="region of interest" description="Disordered" evidence="4">
    <location>
        <begin position="204"/>
        <end position="233"/>
    </location>
</feature>
<evidence type="ECO:0000313" key="7">
    <source>
        <dbReference type="Proteomes" id="UP000663843"/>
    </source>
</evidence>
<dbReference type="PROSITE" id="PS50084">
    <property type="entry name" value="KH_TYPE_1"/>
    <property type="match status" value="8"/>
</dbReference>
<keyword evidence="1" id="KW-0677">Repeat</keyword>
<dbReference type="Gene3D" id="3.30.1370.10">
    <property type="entry name" value="K Homology domain, type 1"/>
    <property type="match status" value="8"/>
</dbReference>
<evidence type="ECO:0000256" key="4">
    <source>
        <dbReference type="SAM" id="MobiDB-lite"/>
    </source>
</evidence>
<dbReference type="Pfam" id="PF00013">
    <property type="entry name" value="KH_1"/>
    <property type="match status" value="7"/>
</dbReference>
<feature type="domain" description="K Homology" evidence="5">
    <location>
        <begin position="878"/>
        <end position="955"/>
    </location>
</feature>
<feature type="domain" description="K Homology" evidence="5">
    <location>
        <begin position="720"/>
        <end position="797"/>
    </location>
</feature>
<dbReference type="AlphaFoldDB" id="A0A8H2WLU8"/>
<dbReference type="InterPro" id="IPR036612">
    <property type="entry name" value="KH_dom_type_1_sf"/>
</dbReference>
<dbReference type="InterPro" id="IPR004087">
    <property type="entry name" value="KH_dom"/>
</dbReference>
<feature type="region of interest" description="Disordered" evidence="4">
    <location>
        <begin position="670"/>
        <end position="694"/>
    </location>
</feature>
<feature type="region of interest" description="Disordered" evidence="4">
    <location>
        <begin position="1077"/>
        <end position="1104"/>
    </location>
</feature>
<proteinExistence type="predicted"/>
<organism evidence="6 7">
    <name type="scientific">Rhizoctonia solani</name>
    <dbReference type="NCBI Taxonomy" id="456999"/>
    <lineage>
        <taxon>Eukaryota</taxon>
        <taxon>Fungi</taxon>
        <taxon>Dikarya</taxon>
        <taxon>Basidiomycota</taxon>
        <taxon>Agaricomycotina</taxon>
        <taxon>Agaricomycetes</taxon>
        <taxon>Cantharellales</taxon>
        <taxon>Ceratobasidiaceae</taxon>
        <taxon>Rhizoctonia</taxon>
    </lineage>
</organism>
<feature type="domain" description="K Homology" evidence="5">
    <location>
        <begin position="959"/>
        <end position="1044"/>
    </location>
</feature>
<feature type="domain" description="K Homology" evidence="5">
    <location>
        <begin position="634"/>
        <end position="716"/>
    </location>
</feature>
<feature type="region of interest" description="Disordered" evidence="4">
    <location>
        <begin position="1"/>
        <end position="55"/>
    </location>
</feature>
<comment type="caution">
    <text evidence="6">The sequence shown here is derived from an EMBL/GenBank/DDBJ whole genome shotgun (WGS) entry which is preliminary data.</text>
</comment>
<reference evidence="6" key="1">
    <citation type="submission" date="2021-01" db="EMBL/GenBank/DDBJ databases">
        <authorList>
            <person name="Kaushik A."/>
        </authorList>
    </citation>
    <scope>NUCLEOTIDE SEQUENCE</scope>
    <source>
        <strain evidence="6">AG2-2IIIB</strain>
    </source>
</reference>
<dbReference type="SMART" id="SM00322">
    <property type="entry name" value="KH"/>
    <property type="match status" value="8"/>
</dbReference>
<evidence type="ECO:0000313" key="6">
    <source>
        <dbReference type="EMBL" id="CAE6397572.1"/>
    </source>
</evidence>
<feature type="domain" description="K Homology" evidence="5">
    <location>
        <begin position="164"/>
        <end position="254"/>
    </location>
</feature>
<dbReference type="PANTHER" id="PTHR10288">
    <property type="entry name" value="KH DOMAIN CONTAINING RNA BINDING PROTEIN"/>
    <property type="match status" value="1"/>
</dbReference>
<dbReference type="GO" id="GO:0003723">
    <property type="term" value="F:RNA binding"/>
    <property type="evidence" value="ECO:0007669"/>
    <property type="project" value="UniProtKB-UniRule"/>
</dbReference>
<feature type="compositionally biased region" description="Basic residues" evidence="4">
    <location>
        <begin position="684"/>
        <end position="694"/>
    </location>
</feature>
<gene>
    <name evidence="6" type="ORF">RDB_LOCUS34424</name>
</gene>
<keyword evidence="3" id="KW-0175">Coiled coil</keyword>
<feature type="domain" description="K Homology" evidence="5">
    <location>
        <begin position="549"/>
        <end position="625"/>
    </location>
</feature>
<dbReference type="InterPro" id="IPR004088">
    <property type="entry name" value="KH_dom_type_1"/>
</dbReference>
<dbReference type="SUPFAM" id="SSF54791">
    <property type="entry name" value="Eukaryotic type KH-domain (KH-domain type I)"/>
    <property type="match status" value="7"/>
</dbReference>
<dbReference type="EMBL" id="CAJMWT010001384">
    <property type="protein sequence ID" value="CAE6397572.1"/>
    <property type="molecule type" value="Genomic_DNA"/>
</dbReference>
<sequence>MAESAAQALQRRHDELEGAPDPFPPMSSGQNGDTRRATKKNGPLNTEDEDAFPSLASAAPAKPAVASAWSAASRIRQTAPRVVAPVFSDSFMLENIDLSTAGKDGKPTTLNEVLKRVMLQHKNVKLEASTQRKDGRAKTSFVIKADSEAEVEAAKRKLTAALSPVVTRVVQSPVSAIGSIVGQKGANLNQLRAKYEVRVDIPRKDTGLAPPVGSSGAVSPTPADEDEEPTQTISVTGPLSSVVAAIAEIKAVISTKTANITQRVRDVPIKIFPFIEGRRSDYEEAVSNESSISVNSTPESREITVSGDRQGVVKTVEQIKKDIEELENSITSISIPVKKPKHRLLVGDFAQELMTAAKCAIELPGEPDNEIITLWGLSEDLPNGLMAINKQGDSQYTQTITIPAPSGPICEYLVTTAYFGSIWGPKFPGVEGYPVPRGKGHVIDFVGEKDAVAPVVKDLNKLFQDLAGSVRQVEIDWLLHKPLAGKFTKKIEQFRTANHTEIHFPEESEERSTVLLVYDLGKSSSKTEKKKHLDEVERELKKLVAETGNVRSEEVTVDKKWHQAIIGKNDSNLNAITGEEKVLSIKFGSQARLNGDNSLSEDTILIRGPSSDVTRALEAIKQLAEKAKNDEIESSYVTEFDIPQEYARHIVGSGGSGINKLRDQLDVKVDLNDDGDKEGTDTKKKGKKPTAKTHVKITGRKANADEAKKRILAQVERLEDETTETLKIPNKYHSGLIGTAGKYVSRLEEKYGVKINFGGEESRGRGQAGNLGPDEVMVKGGRKGVASAKSELLEAYEYEKETNQSVEFTVPSRAVARILGRGGSQINEIKEDTNTQIDVEKADAHDPKAETLITVRGTKAGITDAKKQILAIASEVGEETTVTINIENRFHRTLIGAGGQGLKDLIAKVGGPSEPKAQTGLIHFPRNGETDDEVTLRGEPALVKKLQKELEKIVAELRDRVVLGVDIPAQQHRVLIGRGGQHLNELQDRHNVTVQFPGSRSYHQIGEPENADELADVPPENIVKVSGSRSACEKAMKEMSDRPAPQEQVTTTIMVPLRYVHSISQQGTFFRSLRQVGVQVDQSQQPNKAASTPRPPPPSGGAARIDEEPIEEAVQWQVTENHQDGEEGEAEWTLRGRDQAALDKARNMIEEAITQAQSASHVGFLTLADRSAFPRIVGTKGASVARLRNETGAEITVGRDDNTIVIIGSESVIEHAKSKILDIVNNSARPRAGRSRDDED</sequence>
<name>A0A8H2WLU8_9AGAM</name>
<dbReference type="CDD" id="cd00105">
    <property type="entry name" value="KH-I"/>
    <property type="match status" value="3"/>
</dbReference>
<keyword evidence="2" id="KW-0694">RNA-binding</keyword>
<feature type="domain" description="K Homology" evidence="5">
    <location>
        <begin position="802"/>
        <end position="874"/>
    </location>
</feature>
<evidence type="ECO:0000256" key="1">
    <source>
        <dbReference type="ARBA" id="ARBA00022737"/>
    </source>
</evidence>
<evidence type="ECO:0000256" key="3">
    <source>
        <dbReference type="SAM" id="Coils"/>
    </source>
</evidence>
<feature type="domain" description="K Homology" evidence="5">
    <location>
        <begin position="1159"/>
        <end position="1225"/>
    </location>
</feature>
<dbReference type="Proteomes" id="UP000663843">
    <property type="component" value="Unassembled WGS sequence"/>
</dbReference>
<feature type="coiled-coil region" evidence="3">
    <location>
        <begin position="526"/>
        <end position="553"/>
    </location>
</feature>
<protein>
    <recommendedName>
        <fullName evidence="5">K Homology domain-containing protein</fullName>
    </recommendedName>
</protein>
<accession>A0A8H2WLU8</accession>
<evidence type="ECO:0000259" key="5">
    <source>
        <dbReference type="SMART" id="SM00322"/>
    </source>
</evidence>